<evidence type="ECO:0000256" key="2">
    <source>
        <dbReference type="ARBA" id="ARBA00022527"/>
    </source>
</evidence>
<dbReference type="PANTHER" id="PTHR24361:SF433">
    <property type="entry name" value="PROTEIN KINASE DOMAIN-CONTAINING PROTEIN"/>
    <property type="match status" value="1"/>
</dbReference>
<dbReference type="GO" id="GO:0005524">
    <property type="term" value="F:ATP binding"/>
    <property type="evidence" value="ECO:0007669"/>
    <property type="project" value="UniProtKB-KW"/>
</dbReference>
<evidence type="ECO:0000259" key="10">
    <source>
        <dbReference type="PROSITE" id="PS50011"/>
    </source>
</evidence>
<keyword evidence="12" id="KW-1185">Reference proteome</keyword>
<evidence type="ECO:0000256" key="1">
    <source>
        <dbReference type="ARBA" id="ARBA00012513"/>
    </source>
</evidence>
<dbReference type="InterPro" id="IPR000719">
    <property type="entry name" value="Prot_kinase_dom"/>
</dbReference>
<dbReference type="OrthoDB" id="10252171at2759"/>
<dbReference type="Gene3D" id="1.10.510.10">
    <property type="entry name" value="Transferase(Phosphotransferase) domain 1"/>
    <property type="match status" value="1"/>
</dbReference>
<evidence type="ECO:0000313" key="12">
    <source>
        <dbReference type="Proteomes" id="UP000315496"/>
    </source>
</evidence>
<dbReference type="Gene3D" id="3.30.200.20">
    <property type="entry name" value="Phosphorylase Kinase, domain 1"/>
    <property type="match status" value="1"/>
</dbReference>
<dbReference type="InterPro" id="IPR053235">
    <property type="entry name" value="Ser_Thr_kinase"/>
</dbReference>
<dbReference type="Pfam" id="PF00069">
    <property type="entry name" value="Pkinase"/>
    <property type="match status" value="1"/>
</dbReference>
<dbReference type="EC" id="2.7.11.1" evidence="1"/>
<proteinExistence type="predicted"/>
<evidence type="ECO:0000256" key="9">
    <source>
        <dbReference type="SAM" id="MobiDB-lite"/>
    </source>
</evidence>
<dbReference type="EMBL" id="VDLU01000001">
    <property type="protein sequence ID" value="TNJ30348.1"/>
    <property type="molecule type" value="Genomic_DNA"/>
</dbReference>
<dbReference type="PROSITE" id="PS50011">
    <property type="entry name" value="PROTEIN_KINASE_DOM"/>
    <property type="match status" value="1"/>
</dbReference>
<feature type="region of interest" description="Disordered" evidence="9">
    <location>
        <begin position="788"/>
        <end position="808"/>
    </location>
</feature>
<dbReference type="SUPFAM" id="SSF56112">
    <property type="entry name" value="Protein kinase-like (PK-like)"/>
    <property type="match status" value="1"/>
</dbReference>
<dbReference type="PANTHER" id="PTHR24361">
    <property type="entry name" value="MITOGEN-ACTIVATED KINASE KINASE KINASE"/>
    <property type="match status" value="1"/>
</dbReference>
<reference evidence="11 12" key="1">
    <citation type="submission" date="2019-05" db="EMBL/GenBank/DDBJ databases">
        <title>The compact genome of Giardia muris reveals important steps in the evolution of intestinal protozoan parasites.</title>
        <authorList>
            <person name="Xu F."/>
            <person name="Jimenez-Gonzalez A."/>
            <person name="Einarsson E."/>
            <person name="Astvaldsson A."/>
            <person name="Peirasmaki D."/>
            <person name="Eckmann L."/>
            <person name="Andersson J.O."/>
            <person name="Svard S.G."/>
            <person name="Jerlstrom-Hultqvist J."/>
        </authorList>
    </citation>
    <scope>NUCLEOTIDE SEQUENCE [LARGE SCALE GENOMIC DNA]</scope>
    <source>
        <strain evidence="11 12">Roberts-Thomson</strain>
    </source>
</reference>
<evidence type="ECO:0000256" key="6">
    <source>
        <dbReference type="ARBA" id="ARBA00022840"/>
    </source>
</evidence>
<name>A0A4Z1T3X2_GIAMU</name>
<dbReference type="SUPFAM" id="SSF48371">
    <property type="entry name" value="ARM repeat"/>
    <property type="match status" value="1"/>
</dbReference>
<dbReference type="InterPro" id="IPR016024">
    <property type="entry name" value="ARM-type_fold"/>
</dbReference>
<feature type="domain" description="Protein kinase" evidence="10">
    <location>
        <begin position="8"/>
        <end position="266"/>
    </location>
</feature>
<evidence type="ECO:0000256" key="8">
    <source>
        <dbReference type="ARBA" id="ARBA00048679"/>
    </source>
</evidence>
<comment type="catalytic activity">
    <reaction evidence="7">
        <text>L-threonyl-[protein] + ATP = O-phospho-L-threonyl-[protein] + ADP + H(+)</text>
        <dbReference type="Rhea" id="RHEA:46608"/>
        <dbReference type="Rhea" id="RHEA-COMP:11060"/>
        <dbReference type="Rhea" id="RHEA-COMP:11605"/>
        <dbReference type="ChEBI" id="CHEBI:15378"/>
        <dbReference type="ChEBI" id="CHEBI:30013"/>
        <dbReference type="ChEBI" id="CHEBI:30616"/>
        <dbReference type="ChEBI" id="CHEBI:61977"/>
        <dbReference type="ChEBI" id="CHEBI:456216"/>
        <dbReference type="EC" id="2.7.11.1"/>
    </reaction>
</comment>
<keyword evidence="2" id="KW-0723">Serine/threonine-protein kinase</keyword>
<accession>A0A4Z1T3X2</accession>
<evidence type="ECO:0000256" key="3">
    <source>
        <dbReference type="ARBA" id="ARBA00022679"/>
    </source>
</evidence>
<dbReference type="Proteomes" id="UP000315496">
    <property type="component" value="Chromosome 1"/>
</dbReference>
<evidence type="ECO:0000313" key="11">
    <source>
        <dbReference type="EMBL" id="TNJ30348.1"/>
    </source>
</evidence>
<keyword evidence="3" id="KW-0808">Transferase</keyword>
<keyword evidence="5 11" id="KW-0418">Kinase</keyword>
<comment type="catalytic activity">
    <reaction evidence="8">
        <text>L-seryl-[protein] + ATP = O-phospho-L-seryl-[protein] + ADP + H(+)</text>
        <dbReference type="Rhea" id="RHEA:17989"/>
        <dbReference type="Rhea" id="RHEA-COMP:9863"/>
        <dbReference type="Rhea" id="RHEA-COMP:11604"/>
        <dbReference type="ChEBI" id="CHEBI:15378"/>
        <dbReference type="ChEBI" id="CHEBI:29999"/>
        <dbReference type="ChEBI" id="CHEBI:30616"/>
        <dbReference type="ChEBI" id="CHEBI:83421"/>
        <dbReference type="ChEBI" id="CHEBI:456216"/>
        <dbReference type="EC" id="2.7.11.1"/>
    </reaction>
</comment>
<keyword evidence="4" id="KW-0547">Nucleotide-binding</keyword>
<feature type="region of interest" description="Disordered" evidence="9">
    <location>
        <begin position="443"/>
        <end position="551"/>
    </location>
</feature>
<dbReference type="GO" id="GO:0005737">
    <property type="term" value="C:cytoplasm"/>
    <property type="evidence" value="ECO:0007669"/>
    <property type="project" value="TreeGrafter"/>
</dbReference>
<organism evidence="11 12">
    <name type="scientific">Giardia muris</name>
    <dbReference type="NCBI Taxonomy" id="5742"/>
    <lineage>
        <taxon>Eukaryota</taxon>
        <taxon>Metamonada</taxon>
        <taxon>Diplomonadida</taxon>
        <taxon>Hexamitidae</taxon>
        <taxon>Giardiinae</taxon>
        <taxon>Giardia</taxon>
    </lineage>
</organism>
<gene>
    <name evidence="11" type="ORF">GMRT_11570</name>
</gene>
<dbReference type="VEuPathDB" id="GiardiaDB:GMRT_11570"/>
<dbReference type="GO" id="GO:0004674">
    <property type="term" value="F:protein serine/threonine kinase activity"/>
    <property type="evidence" value="ECO:0007669"/>
    <property type="project" value="UniProtKB-KW"/>
</dbReference>
<sequence>MRKERALLNGKYTLGEKTAGDCTYRALMETAGQHVVIKVREASDIPRVQLDLLVREVETASRKLCQPHLVKYHEAFVEKGRFYIVMDFITNSLDMLLKCQPLDETLISLYLFQVLKGLMFIHYNGYAHGRLSPEHILITTDGSVKLGDFLLYDSFPNTEQKPGVYRAPEELLVLGTNAKTDIWDVGLIIITCLCQEAMFEGWSEQSVLELFQSENAQERIDSLIVEKLTKRAVTLSPDCMTFLRKCLCVDRELRPTARDLMAEPFLRGINSKITRGMVAGHYAVTCNMIDERARLNHNAGLVVPIPIVSQPSSFQEDPESEAPIPQEYRDILKGAVNTLLQTQSSGQTIGLSSAKVVASTLPVPATAYTGGEDTPTKNRGTISGLKMTGKRIRKDGPDGSLTNLRDGRTISLGLDESTSDFSELNIPGQLQIRSDLIPKTSSRQKELQQVESSIEFSTTQSDQGNKLATSGNGIKRQPLLEVKALGGRKERGSRAPSRQPVIFSAAESTDILPSPSAGRRPRPGGPFSRRQTATSLGPSSKRSRKSLKSQAGLVDTLAASRNSISISRVSRNTTVTSGSSSFSTTDSIVLSLKMHDKEASNLDELSDLSASLTHDQNVDVVPLCQSEPLAIHSTGSSFAPERPPARLARPLQQPRISSDIDEDYSFTVRMQEAMNNPASLSANAMVVDIDLDEDTFGNVLPTGIDARNFLRQQLENNKRGVGLGQRFIAEEMSDMFSEDTSQKEEVVPVKRPSSVSKLAENASRVVHPIQGTYGDESTLSSYQSEYEYSDSSSPSFDGIVAGPERTRRDTRRSEIEEIGRILDTYCKTQRLNDGMVTRYCELLSSSRGCRRAICTNYIPCFWYAKLHHLIAEKSLYTLNFFTMLVRTIETDIKLIQAIFLMGLPLLIEHVYIMYDEQAQYVDSLVLPLFGGLIHEYERLCSPETPQEMLRNQFASCDTCYPAGSHISKTALLPRFASHISDTTMQESTLVLMRIFESIIASRNFSLLYRLLFRPLTAGSSGIPPTQGQGVHVLQPHELVYDLLLILFQSRVIHKSELLRILLSSGPDIVSRLMENADRAVVYIFLLEEFVPFVPVAEVTFRQLSSMLNCMRHLMDEYEALLGLLPDAPASSIDTVTFSAGICLPRLSSLSTEATRQNSYIFSTAVTHLAIIVKRLAMIPDLSFVLYEHLPIFLRILNGYSHYTTALPHVLSALYSLVRGNMECRRQLCSDLQVLTLLGTIVSLEHPSSLYSVQFAVQLILLLVRTVDTNNFPNSSDRDHTLSHLISHFLPLILHLIEKGSVWRRACLEAIVHIMQVTGSDAFLSKKFVLKLSVEEYKSTLPDLLNPLLLLAKNSRVVTDALAVHPELAASIALIIKHPTSVETKVAALRLCLQLCSNSPNNFQTTYKGVLLLLPAVRDSTDMNFVIGRQLSKQILDIA</sequence>
<evidence type="ECO:0000256" key="5">
    <source>
        <dbReference type="ARBA" id="ARBA00022777"/>
    </source>
</evidence>
<evidence type="ECO:0000256" key="7">
    <source>
        <dbReference type="ARBA" id="ARBA00047899"/>
    </source>
</evidence>
<feature type="compositionally biased region" description="Polar residues" evidence="9">
    <location>
        <begin position="449"/>
        <end position="472"/>
    </location>
</feature>
<evidence type="ECO:0000256" key="4">
    <source>
        <dbReference type="ARBA" id="ARBA00022741"/>
    </source>
</evidence>
<dbReference type="InterPro" id="IPR011009">
    <property type="entry name" value="Kinase-like_dom_sf"/>
</dbReference>
<protein>
    <recommendedName>
        <fullName evidence="1">non-specific serine/threonine protein kinase</fullName>
        <ecNumber evidence="1">2.7.11.1</ecNumber>
    </recommendedName>
</protein>
<comment type="caution">
    <text evidence="11">The sequence shown here is derived from an EMBL/GenBank/DDBJ whole genome shotgun (WGS) entry which is preliminary data.</text>
</comment>
<keyword evidence="6" id="KW-0067">ATP-binding</keyword>